<protein>
    <submittedName>
        <fullName evidence="2">PilZ domain-containing protein</fullName>
    </submittedName>
</protein>
<gene>
    <name evidence="2" type="ORF">KZ820_00085</name>
</gene>
<accession>A0ABS7BHQ3</accession>
<sequence>MEQVSAGGDDVWLEAASWSDNRRELRMPTALEGSLRLFLGESESVQVIDVSNRGCRLRGVALKPAQRVWLRIGGLETLVGTVAWCDDGEAGIRFEQRLPREVIMLLSGGARDDDGYEDI</sequence>
<proteinExistence type="predicted"/>
<dbReference type="SUPFAM" id="SSF141371">
    <property type="entry name" value="PilZ domain-like"/>
    <property type="match status" value="1"/>
</dbReference>
<dbReference type="EMBL" id="JAHXZN010000001">
    <property type="protein sequence ID" value="MBW6529127.1"/>
    <property type="molecule type" value="Genomic_DNA"/>
</dbReference>
<name>A0ABS7BHQ3_9SPHN</name>
<dbReference type="Pfam" id="PF07238">
    <property type="entry name" value="PilZ"/>
    <property type="match status" value="1"/>
</dbReference>
<evidence type="ECO:0000313" key="3">
    <source>
        <dbReference type="Proteomes" id="UP000759103"/>
    </source>
</evidence>
<dbReference type="RefSeq" id="WP_219746726.1">
    <property type="nucleotide sequence ID" value="NZ_JAHXZN010000001.1"/>
</dbReference>
<evidence type="ECO:0000259" key="1">
    <source>
        <dbReference type="Pfam" id="PF07238"/>
    </source>
</evidence>
<reference evidence="2 3" key="1">
    <citation type="submission" date="2021-07" db="EMBL/GenBank/DDBJ databases">
        <title>Sphingomonas sp.</title>
        <authorList>
            <person name="Feng G."/>
            <person name="Li J."/>
            <person name="Pan M."/>
        </authorList>
    </citation>
    <scope>NUCLEOTIDE SEQUENCE [LARGE SCALE GENOMIC DNA]</scope>
    <source>
        <strain evidence="2 3">RRHST34</strain>
    </source>
</reference>
<keyword evidence="3" id="KW-1185">Reference proteome</keyword>
<dbReference type="InterPro" id="IPR009875">
    <property type="entry name" value="PilZ_domain"/>
</dbReference>
<organism evidence="2 3">
    <name type="scientific">Sphingomonas citri</name>
    <dbReference type="NCBI Taxonomy" id="2862499"/>
    <lineage>
        <taxon>Bacteria</taxon>
        <taxon>Pseudomonadati</taxon>
        <taxon>Pseudomonadota</taxon>
        <taxon>Alphaproteobacteria</taxon>
        <taxon>Sphingomonadales</taxon>
        <taxon>Sphingomonadaceae</taxon>
        <taxon>Sphingomonas</taxon>
    </lineage>
</organism>
<feature type="domain" description="PilZ" evidence="1">
    <location>
        <begin position="21"/>
        <end position="101"/>
    </location>
</feature>
<evidence type="ECO:0000313" key="2">
    <source>
        <dbReference type="EMBL" id="MBW6529127.1"/>
    </source>
</evidence>
<comment type="caution">
    <text evidence="2">The sequence shown here is derived from an EMBL/GenBank/DDBJ whole genome shotgun (WGS) entry which is preliminary data.</text>
</comment>
<dbReference type="Proteomes" id="UP000759103">
    <property type="component" value="Unassembled WGS sequence"/>
</dbReference>